<reference key="2">
    <citation type="submission" date="2011-11" db="EMBL/GenBank/DDBJ databases">
        <authorList>
            <person name="Shin S.H."/>
            <person name="Kim S."/>
            <person name="Kim J.Y."/>
        </authorList>
    </citation>
    <scope>NUCLEOTIDE SEQUENCE</scope>
    <source>
        <strain>HPL-003</strain>
    </source>
</reference>
<sequence>MESANESNTRYRKQKEARISKENTGYPISI</sequence>
<dbReference type="KEGG" id="pta:HPL003_25155"/>
<dbReference type="EMBL" id="CP003107">
    <property type="protein sequence ID" value="AET61747.1"/>
    <property type="molecule type" value="Genomic_DNA"/>
</dbReference>
<reference evidence="3" key="1">
    <citation type="submission" date="2011-11" db="EMBL/GenBank/DDBJ databases">
        <title>Complete sequence of Paenibacillus terrae HPL-003.</title>
        <authorList>
            <person name="Shin S.H."/>
            <person name="Kim S."/>
            <person name="Kim J.Y."/>
        </authorList>
    </citation>
    <scope>NUCLEOTIDE SEQUENCE [LARGE SCALE GENOMIC DNA]</scope>
    <source>
        <strain evidence="3">HPL-003</strain>
    </source>
</reference>
<proteinExistence type="predicted"/>
<evidence type="ECO:0000313" key="2">
    <source>
        <dbReference type="EMBL" id="AET61747.1"/>
    </source>
</evidence>
<accession>G7VPV6</accession>
<dbReference type="AlphaFoldDB" id="G7VPV6"/>
<dbReference type="HOGENOM" id="CLU_3404649_0_0_9"/>
<feature type="region of interest" description="Disordered" evidence="1">
    <location>
        <begin position="1"/>
        <end position="30"/>
    </location>
</feature>
<evidence type="ECO:0000313" key="3">
    <source>
        <dbReference type="Proteomes" id="UP000005876"/>
    </source>
</evidence>
<dbReference type="STRING" id="985665.HPL003_25155"/>
<organism evidence="2 3">
    <name type="scientific">Paenibacillus terrae (strain HPL-003)</name>
    <dbReference type="NCBI Taxonomy" id="985665"/>
    <lineage>
        <taxon>Bacteria</taxon>
        <taxon>Bacillati</taxon>
        <taxon>Bacillota</taxon>
        <taxon>Bacilli</taxon>
        <taxon>Bacillales</taxon>
        <taxon>Paenibacillaceae</taxon>
        <taxon>Paenibacillus</taxon>
    </lineage>
</organism>
<dbReference type="Proteomes" id="UP000005876">
    <property type="component" value="Chromosome"/>
</dbReference>
<name>G7VPV6_PAETH</name>
<evidence type="ECO:0000256" key="1">
    <source>
        <dbReference type="SAM" id="MobiDB-lite"/>
    </source>
</evidence>
<protein>
    <submittedName>
        <fullName evidence="2">Uncharacterized protein</fullName>
    </submittedName>
</protein>
<reference evidence="2 3" key="3">
    <citation type="journal article" date="2012" name="J. Bacteriol.">
        <title>Genome Sequence of Paenibacillus terrae HPL-003, a Xylanase-Producing Bacterium Isolated from Soil Found in Forest Residue.</title>
        <authorList>
            <person name="Shin S.H."/>
            <person name="Kim S."/>
            <person name="Kim J.Y."/>
            <person name="Song H.Y."/>
            <person name="Cho S.J."/>
            <person name="Kim D.R."/>
            <person name="Lee K.I."/>
            <person name="Lim H.K."/>
            <person name="Park N.J."/>
            <person name="Hwang I.T."/>
            <person name="Yang K.S."/>
        </authorList>
    </citation>
    <scope>NUCLEOTIDE SEQUENCE [LARGE SCALE GENOMIC DNA]</scope>
    <source>
        <strain evidence="2 3">HPL-003</strain>
    </source>
</reference>
<gene>
    <name evidence="2" type="ordered locus">HPL003_25155</name>
</gene>